<dbReference type="RefSeq" id="WP_305937674.1">
    <property type="nucleotide sequence ID" value="NZ_CP132191.1"/>
</dbReference>
<evidence type="ECO:0000313" key="2">
    <source>
        <dbReference type="Proteomes" id="UP001237011"/>
    </source>
</evidence>
<sequence>MWNTGTLGIGVGIVKNNPRVHSTTNQIGELKETVFLDVLTQVPQKLGEPPRQLITKLQVRGNLAQKAKLLKPETLITWIGSPYINESRNEQAQTSYKIMTFDLISFSAKQLDPNNVVDYEAEFGRTYTKVQALVRIIEEPKELERTTLLKTVFNIPNSEKGIFLDMYTGTDRKAFNFFDSEDFKNVQKGSKIYCVFRPYASVAQSMKNMWNYVETKGELLSYFFVEPANIPQDITITPPKQYEATYEVDSNPESISSLKTETVKDITAMFDFSDK</sequence>
<name>A0ABY9H9H5_9MOLU</name>
<gene>
    <name evidence="1" type="ORF">Q8852_02855</name>
</gene>
<dbReference type="Proteomes" id="UP001237011">
    <property type="component" value="Chromosome"/>
</dbReference>
<reference evidence="1" key="1">
    <citation type="submission" date="2023-08" db="EMBL/GenBank/DDBJ databases">
        <title>Complete genome sequence of Mycoplasma seminis 2200.</title>
        <authorList>
            <person name="Spergser J."/>
        </authorList>
    </citation>
    <scope>NUCLEOTIDE SEQUENCE [LARGE SCALE GENOMIC DNA]</scope>
    <source>
        <strain evidence="1">2200</strain>
    </source>
</reference>
<keyword evidence="2" id="KW-1185">Reference proteome</keyword>
<protein>
    <submittedName>
        <fullName evidence="1">Uncharacterized protein</fullName>
    </submittedName>
</protein>
<accession>A0ABY9H9H5</accession>
<proteinExistence type="predicted"/>
<organism evidence="1 2">
    <name type="scientific">Mycoplasma seminis</name>
    <dbReference type="NCBI Taxonomy" id="512749"/>
    <lineage>
        <taxon>Bacteria</taxon>
        <taxon>Bacillati</taxon>
        <taxon>Mycoplasmatota</taxon>
        <taxon>Mollicutes</taxon>
        <taxon>Mycoplasmataceae</taxon>
        <taxon>Mycoplasma</taxon>
    </lineage>
</organism>
<evidence type="ECO:0000313" key="1">
    <source>
        <dbReference type="EMBL" id="WLP85237.1"/>
    </source>
</evidence>
<dbReference type="EMBL" id="CP132191">
    <property type="protein sequence ID" value="WLP85237.1"/>
    <property type="molecule type" value="Genomic_DNA"/>
</dbReference>